<protein>
    <submittedName>
        <fullName evidence="2">Hydantoinase B/oxoprolinase family protein</fullName>
    </submittedName>
</protein>
<proteinExistence type="predicted"/>
<comment type="caution">
    <text evidence="2">The sequence shown here is derived from an EMBL/GenBank/DDBJ whole genome shotgun (WGS) entry which is preliminary data.</text>
</comment>
<dbReference type="RefSeq" id="WP_379906133.1">
    <property type="nucleotide sequence ID" value="NZ_JBHRTR010000048.1"/>
</dbReference>
<reference evidence="3" key="1">
    <citation type="journal article" date="2019" name="Int. J. Syst. Evol. Microbiol.">
        <title>The Global Catalogue of Microorganisms (GCM) 10K type strain sequencing project: providing services to taxonomists for standard genome sequencing and annotation.</title>
        <authorList>
            <consortium name="The Broad Institute Genomics Platform"/>
            <consortium name="The Broad Institute Genome Sequencing Center for Infectious Disease"/>
            <person name="Wu L."/>
            <person name="Ma J."/>
        </authorList>
    </citation>
    <scope>NUCLEOTIDE SEQUENCE [LARGE SCALE GENOMIC DNA]</scope>
    <source>
        <strain evidence="3">KCTC 42964</strain>
    </source>
</reference>
<evidence type="ECO:0000259" key="1">
    <source>
        <dbReference type="Pfam" id="PF02538"/>
    </source>
</evidence>
<evidence type="ECO:0000313" key="2">
    <source>
        <dbReference type="EMBL" id="MFC3230707.1"/>
    </source>
</evidence>
<evidence type="ECO:0000313" key="3">
    <source>
        <dbReference type="Proteomes" id="UP001595528"/>
    </source>
</evidence>
<dbReference type="InterPro" id="IPR003692">
    <property type="entry name" value="Hydantoinase_B"/>
</dbReference>
<feature type="domain" description="Hydantoinase B/oxoprolinase" evidence="1">
    <location>
        <begin position="14"/>
        <end position="547"/>
    </location>
</feature>
<dbReference type="InterPro" id="IPR045079">
    <property type="entry name" value="Oxoprolinase-like"/>
</dbReference>
<organism evidence="2 3">
    <name type="scientific">Marinibaculum pumilum</name>
    <dbReference type="NCBI Taxonomy" id="1766165"/>
    <lineage>
        <taxon>Bacteria</taxon>
        <taxon>Pseudomonadati</taxon>
        <taxon>Pseudomonadota</taxon>
        <taxon>Alphaproteobacteria</taxon>
        <taxon>Rhodospirillales</taxon>
        <taxon>Rhodospirillaceae</taxon>
        <taxon>Marinibaculum</taxon>
    </lineage>
</organism>
<name>A0ABV7L7W0_9PROT</name>
<sequence>MNVHQKPETGTRVDPVTSSVLQGALENIAIEMGYKLMRMSYSSIIRESEDFGAALIDEADQQLAEAKQSTPLQSGPIPGYVRGIRKWLAERGEEIRPGDVIMHNDPYAGASHGPDVAFAVPVFLDDALIGWSVTTAHHLDIGAHTPGSGGIVDAIDAYAEGLQLQAIKVYEEGRRNNQVWHMLRGNIRLPDLVLGDMEAQVAAARIGAQRFLELVQETGYETFLAAKEDMYDTAERQMRAAIAALPDGDYAATRYIDGYLDDPDPSRRDLPIAVTLKIRGDHMTVDLTGTADQVPDRPINMPLHGTVDCAIWLAIRSVLLDSAIHGEMPQNAGLIRPITIVAPEGCLANPTFPAPTIARFCPGTELANAVIQALGQVMPERVSGACGNGGGMVFTGQQGDGFWVQVELFSGSYGGRSGRDGMDSVDVLYANTRNNPIEDIESHVPLRIRRYELREGVAAPGKWRGGVGSIREVQFLAPGGASVESEGHKYAPNGLFGGAEGVPSQLVYHPADGGADVQLPSKLPWRGFKTGDRIEAVRACGGGYGDPLDRDPADVLDDVLDGYIDAAKARADYGVVIAGKAVDAAATEAARTAMRKNA</sequence>
<dbReference type="EMBL" id="JBHRTR010000048">
    <property type="protein sequence ID" value="MFC3230707.1"/>
    <property type="molecule type" value="Genomic_DNA"/>
</dbReference>
<keyword evidence="3" id="KW-1185">Reference proteome</keyword>
<dbReference type="Pfam" id="PF02538">
    <property type="entry name" value="Hydantoinase_B"/>
    <property type="match status" value="1"/>
</dbReference>
<dbReference type="PANTHER" id="PTHR11365:SF23">
    <property type="entry name" value="HYPOTHETICAL 5-OXOPROLINASE (EUROFUNG)-RELATED"/>
    <property type="match status" value="1"/>
</dbReference>
<dbReference type="PANTHER" id="PTHR11365">
    <property type="entry name" value="5-OXOPROLINASE RELATED"/>
    <property type="match status" value="1"/>
</dbReference>
<dbReference type="Proteomes" id="UP001595528">
    <property type="component" value="Unassembled WGS sequence"/>
</dbReference>
<gene>
    <name evidence="2" type="ORF">ACFOGJ_25890</name>
</gene>
<accession>A0ABV7L7W0</accession>